<comment type="caution">
    <text evidence="1">The sequence shown here is derived from an EMBL/GenBank/DDBJ whole genome shotgun (WGS) entry which is preliminary data.</text>
</comment>
<reference evidence="1 2" key="1">
    <citation type="submission" date="2015-01" db="EMBL/GenBank/DDBJ databases">
        <title>Comparative genomics of the lactic acid bacteria isolated from the honey bee gut.</title>
        <authorList>
            <person name="Ellegaard K.M."/>
            <person name="Tamarit D."/>
            <person name="Javelind E."/>
            <person name="Olofsson T."/>
            <person name="Andersson S.G."/>
            <person name="Vasquez A."/>
        </authorList>
    </citation>
    <scope>NUCLEOTIDE SEQUENCE [LARGE SCALE GENOMIC DNA]</scope>
    <source>
        <strain evidence="1 2">Hma8</strain>
    </source>
</reference>
<gene>
    <name evidence="1" type="ORF">JF74_10200</name>
</gene>
<name>A0A0F4LEH9_9LACO</name>
<protein>
    <submittedName>
        <fullName evidence="1">Phage protein</fullName>
    </submittedName>
</protein>
<sequence>MLNALAYLGFHDLFDIYQMTIAEYEIRMEAYKLKQAEKMNEIAQQAWFNQMVKSTTGSASHPKPRYRRITDLFDYKKAVDKIRTEFEPNYQSQSSIPIVEERARIFAKRQAEFEQFWNQGLIKKKGG</sequence>
<dbReference type="AlphaFoldDB" id="A0A0F4LEH9"/>
<dbReference type="EMBL" id="JXLI01000010">
    <property type="protein sequence ID" value="KJY56674.1"/>
    <property type="molecule type" value="Genomic_DNA"/>
</dbReference>
<dbReference type="HOGENOM" id="CLU_160625_0_1_9"/>
<evidence type="ECO:0000313" key="2">
    <source>
        <dbReference type="Proteomes" id="UP000033531"/>
    </source>
</evidence>
<dbReference type="STRING" id="1218507.JF74_10200"/>
<dbReference type="Proteomes" id="UP000033531">
    <property type="component" value="Unassembled WGS sequence"/>
</dbReference>
<organism evidence="1 2">
    <name type="scientific">Lactobacillus melliventris</name>
    <dbReference type="NCBI Taxonomy" id="1218507"/>
    <lineage>
        <taxon>Bacteria</taxon>
        <taxon>Bacillati</taxon>
        <taxon>Bacillota</taxon>
        <taxon>Bacilli</taxon>
        <taxon>Lactobacillales</taxon>
        <taxon>Lactobacillaceae</taxon>
        <taxon>Lactobacillus</taxon>
    </lineage>
</organism>
<evidence type="ECO:0000313" key="1">
    <source>
        <dbReference type="EMBL" id="KJY56674.1"/>
    </source>
</evidence>
<accession>A0A0F4LEH9</accession>
<dbReference type="PATRIC" id="fig|1218507.3.peg.1192"/>
<proteinExistence type="predicted"/>